<accession>F8PNT3</accession>
<evidence type="ECO:0000256" key="6">
    <source>
        <dbReference type="ARBA" id="ARBA00023006"/>
    </source>
</evidence>
<evidence type="ECO:0000256" key="7">
    <source>
        <dbReference type="ARBA" id="ARBA00029833"/>
    </source>
</evidence>
<keyword evidence="9" id="KW-1185">Reference proteome</keyword>
<dbReference type="GO" id="GO:0015031">
    <property type="term" value="P:protein transport"/>
    <property type="evidence" value="ECO:0007669"/>
    <property type="project" value="UniProtKB-KW"/>
</dbReference>
<comment type="similarity">
    <text evidence="1">Belongs to the ATG10 family.</text>
</comment>
<keyword evidence="5" id="KW-0653">Protein transport</keyword>
<protein>
    <recommendedName>
        <fullName evidence="2">Ubiquitin-like-conjugating enzyme ATG10</fullName>
    </recommendedName>
    <alternativeName>
        <fullName evidence="7">Autophagy-related protein 10</fullName>
    </alternativeName>
</protein>
<proteinExistence type="inferred from homology"/>
<dbReference type="GO" id="GO:0005829">
    <property type="term" value="C:cytosol"/>
    <property type="evidence" value="ECO:0007669"/>
    <property type="project" value="TreeGrafter"/>
</dbReference>
<sequence length="175" mass="19689">MFRTVRVTRRPGPVIIDHTVSDEYSELLEPLGEDEAVLSIPSTTSSVDYVCQQYVVFSATFQVPAFYFSIHNSSGEPLPLSEILQTSLLRPSTIYEGNATAFSLSTPTSTFPLISQGEHPTFGMPCWYFHPCETASAVWEIVSEVREDDWTDAQVFARWVEVWFMVLGSVVDLHD</sequence>
<dbReference type="GO" id="GO:0000422">
    <property type="term" value="P:autophagy of mitochondrion"/>
    <property type="evidence" value="ECO:0007669"/>
    <property type="project" value="TreeGrafter"/>
</dbReference>
<keyword evidence="4" id="KW-0833">Ubl conjugation pathway</keyword>
<evidence type="ECO:0000256" key="3">
    <source>
        <dbReference type="ARBA" id="ARBA00022679"/>
    </source>
</evidence>
<dbReference type="STRING" id="936435.F8PNT3"/>
<reference evidence="9" key="1">
    <citation type="journal article" date="2011" name="Science">
        <title>The plant cell wall-decomposing machinery underlies the functional diversity of forest fungi.</title>
        <authorList>
            <person name="Eastwood D.C."/>
            <person name="Floudas D."/>
            <person name="Binder M."/>
            <person name="Majcherczyk A."/>
            <person name="Schneider P."/>
            <person name="Aerts A."/>
            <person name="Asiegbu F.O."/>
            <person name="Baker S.E."/>
            <person name="Barry K."/>
            <person name="Bendiksby M."/>
            <person name="Blumentritt M."/>
            <person name="Coutinho P.M."/>
            <person name="Cullen D."/>
            <person name="de Vries R.P."/>
            <person name="Gathman A."/>
            <person name="Goodell B."/>
            <person name="Henrissat B."/>
            <person name="Ihrmark K."/>
            <person name="Kauserud H."/>
            <person name="Kohler A."/>
            <person name="LaButti K."/>
            <person name="Lapidus A."/>
            <person name="Lavin J.L."/>
            <person name="Lee Y.-H."/>
            <person name="Lindquist E."/>
            <person name="Lilly W."/>
            <person name="Lucas S."/>
            <person name="Morin E."/>
            <person name="Murat C."/>
            <person name="Oguiza J.A."/>
            <person name="Park J."/>
            <person name="Pisabarro A.G."/>
            <person name="Riley R."/>
            <person name="Rosling A."/>
            <person name="Salamov A."/>
            <person name="Schmidt O."/>
            <person name="Schmutz J."/>
            <person name="Skrede I."/>
            <person name="Stenlid J."/>
            <person name="Wiebenga A."/>
            <person name="Xie X."/>
            <person name="Kuees U."/>
            <person name="Hibbett D.S."/>
            <person name="Hoffmeister D."/>
            <person name="Hoegberg N."/>
            <person name="Martin F."/>
            <person name="Grigoriev I.V."/>
            <person name="Watkinson S.C."/>
        </authorList>
    </citation>
    <scope>NUCLEOTIDE SEQUENCE [LARGE SCALE GENOMIC DNA]</scope>
    <source>
        <strain evidence="9">strain S7.3</strain>
    </source>
</reference>
<evidence type="ECO:0000256" key="4">
    <source>
        <dbReference type="ARBA" id="ARBA00022786"/>
    </source>
</evidence>
<dbReference type="PANTHER" id="PTHR14957">
    <property type="entry name" value="UBIQUITIN-LIKE-CONJUGATING ENZYME ATG10"/>
    <property type="match status" value="1"/>
</dbReference>
<evidence type="ECO:0000256" key="1">
    <source>
        <dbReference type="ARBA" id="ARBA00005696"/>
    </source>
</evidence>
<gene>
    <name evidence="8" type="ORF">SERLA73DRAFT_49353</name>
</gene>
<dbReference type="InParanoid" id="F8PNT3"/>
<dbReference type="AlphaFoldDB" id="F8PNT3"/>
<dbReference type="EMBL" id="GL945477">
    <property type="protein sequence ID" value="EGO01810.1"/>
    <property type="molecule type" value="Genomic_DNA"/>
</dbReference>
<keyword evidence="3" id="KW-0808">Transferase</keyword>
<evidence type="ECO:0000256" key="2">
    <source>
        <dbReference type="ARBA" id="ARBA00021099"/>
    </source>
</evidence>
<keyword evidence="6" id="KW-0072">Autophagy</keyword>
<evidence type="ECO:0000256" key="5">
    <source>
        <dbReference type="ARBA" id="ARBA00022927"/>
    </source>
</evidence>
<dbReference type="GO" id="GO:0000045">
    <property type="term" value="P:autophagosome assembly"/>
    <property type="evidence" value="ECO:0007669"/>
    <property type="project" value="TreeGrafter"/>
</dbReference>
<dbReference type="Gene3D" id="3.30.1460.50">
    <property type="match status" value="1"/>
</dbReference>
<name>F8PNT3_SERL3</name>
<dbReference type="PANTHER" id="PTHR14957:SF1">
    <property type="entry name" value="UBIQUITIN-LIKE-CONJUGATING ENZYME ATG10"/>
    <property type="match status" value="1"/>
</dbReference>
<dbReference type="OrthoDB" id="4089664at2759"/>
<dbReference type="InterPro" id="IPR007135">
    <property type="entry name" value="Atg3/Atg10"/>
</dbReference>
<dbReference type="Pfam" id="PF03987">
    <property type="entry name" value="Autophagy_act_C"/>
    <property type="match status" value="1"/>
</dbReference>
<dbReference type="GO" id="GO:0032446">
    <property type="term" value="P:protein modification by small protein conjugation"/>
    <property type="evidence" value="ECO:0007669"/>
    <property type="project" value="TreeGrafter"/>
</dbReference>
<dbReference type="OMA" id="QGEHPTT"/>
<keyword evidence="5" id="KW-0813">Transport</keyword>
<evidence type="ECO:0000313" key="8">
    <source>
        <dbReference type="EMBL" id="EGO01810.1"/>
    </source>
</evidence>
<dbReference type="GO" id="GO:0061651">
    <property type="term" value="F:Atg12 conjugating enzyme activity"/>
    <property type="evidence" value="ECO:0007669"/>
    <property type="project" value="TreeGrafter"/>
</dbReference>
<dbReference type="Proteomes" id="UP000008063">
    <property type="component" value="Unassembled WGS sequence"/>
</dbReference>
<dbReference type="HOGENOM" id="CLU_072332_2_1_1"/>
<organism evidence="9">
    <name type="scientific">Serpula lacrymans var. lacrymans (strain S7.3)</name>
    <name type="common">Dry rot fungus</name>
    <dbReference type="NCBI Taxonomy" id="936435"/>
    <lineage>
        <taxon>Eukaryota</taxon>
        <taxon>Fungi</taxon>
        <taxon>Dikarya</taxon>
        <taxon>Basidiomycota</taxon>
        <taxon>Agaricomycotina</taxon>
        <taxon>Agaricomycetes</taxon>
        <taxon>Agaricomycetidae</taxon>
        <taxon>Boletales</taxon>
        <taxon>Coniophorineae</taxon>
        <taxon>Serpulaceae</taxon>
        <taxon>Serpula</taxon>
    </lineage>
</organism>
<evidence type="ECO:0000313" key="9">
    <source>
        <dbReference type="Proteomes" id="UP000008063"/>
    </source>
</evidence>